<dbReference type="InterPro" id="IPR029057">
    <property type="entry name" value="PRTase-like"/>
</dbReference>
<evidence type="ECO:0000313" key="1">
    <source>
        <dbReference type="EMBL" id="BES79948.1"/>
    </source>
</evidence>
<evidence type="ECO:0000313" key="2">
    <source>
        <dbReference type="Proteomes" id="UP001304813"/>
    </source>
</evidence>
<protein>
    <submittedName>
        <fullName evidence="1">Phosphoribosyltransferase</fullName>
    </submittedName>
</protein>
<keyword evidence="2" id="KW-1185">Reference proteome</keyword>
<organism evidence="1 2">
    <name type="scientific">Yersinia phage vB_Yru_GN1</name>
    <dbReference type="NCBI Taxonomy" id="3074381"/>
    <lineage>
        <taxon>Viruses</taxon>
        <taxon>Duplodnaviria</taxon>
        <taxon>Heunggongvirae</taxon>
        <taxon>Uroviricota</taxon>
        <taxon>Caudoviricetes</taxon>
        <taxon>Caudoviricetes incertae sedis</taxon>
        <taxon>Sepahanvirus</taxon>
        <taxon>Sepahanvirus vB-Yru-GN1</taxon>
    </lineage>
</organism>
<proteinExistence type="predicted"/>
<keyword evidence="1" id="KW-0328">Glycosyltransferase</keyword>
<dbReference type="GO" id="GO:0016757">
    <property type="term" value="F:glycosyltransferase activity"/>
    <property type="evidence" value="ECO:0007669"/>
    <property type="project" value="UniProtKB-KW"/>
</dbReference>
<reference evidence="1 2" key="1">
    <citation type="submission" date="2023-09" db="EMBL/GenBank/DDBJ databases">
        <title>Analysis of phage genome (vB_Yru_GN1) of the bacterium (Yersinia ruckeri).</title>
        <authorList>
            <person name="Ganjoor M.S."/>
            <person name="Bouzari M."/>
            <person name="Soleimani-Delfan A."/>
        </authorList>
    </citation>
    <scope>NUCLEOTIDE SEQUENCE [LARGE SCALE GENOMIC DNA]</scope>
    <source>
        <strain evidence="2">vB_Yru_GN1</strain>
    </source>
</reference>
<name>A0AA86J568_9CAUD</name>
<dbReference type="Proteomes" id="UP001304813">
    <property type="component" value="Segment"/>
</dbReference>
<keyword evidence="1" id="KW-0808">Transferase</keyword>
<dbReference type="SUPFAM" id="SSF53271">
    <property type="entry name" value="PRTase-like"/>
    <property type="match status" value="1"/>
</dbReference>
<dbReference type="EMBL" id="LC779065">
    <property type="protein sequence ID" value="BES79948.1"/>
    <property type="molecule type" value="Genomic_DNA"/>
</dbReference>
<sequence length="335" mass="38754">MIPLRDDEVGVLKRILTLQGPLVNYNEDNEVKIEDPDSLNKYTSKFDYVPYAAHEPPAMISKMKDRGVSEYIRDPYYIQEQLNKAKRNDRFKQFPGVVIGIDSNNKLYFYKKGEGNNFRDITLSSFIRLPTRSTIETDTGNSYHVYCPFNRIGKNGIYDKNYSLKVLGWLVEDAKHFEFLIPYFIFMVKGTLISSNVVPDYIVTIKSSKPVNEELTKAFKKDPYFSKTKVITIKKPSVSEVIDEYKKGDYPDSDFFKSISPESELKMKNLSGEDRKIYASICQNIYKDHSDIKDVVDKTMIFIDDIVTTGSTLSKILIPLYESRNKLIPFSFLMR</sequence>
<accession>A0AA86J568</accession>